<dbReference type="Proteomes" id="UP000660070">
    <property type="component" value="Unassembled WGS sequence"/>
</dbReference>
<dbReference type="EMBL" id="JADPVI010000003">
    <property type="protein sequence ID" value="MBF8457845.1"/>
    <property type="molecule type" value="Genomic_DNA"/>
</dbReference>
<comment type="caution">
    <text evidence="1">The sequence shown here is derived from an EMBL/GenBank/DDBJ whole genome shotgun (WGS) entry which is preliminary data.</text>
</comment>
<sequence length="126" mass="14552">MKYILINFIFILVLFNCYSCEKKHSEMHYISLNTTTVVALSCNDLANSSQIKNLILSEDNNERLAKIFSKLKPAESDWTVDARISGFIYNNSTKLNFCMSSTIIEINGKKYFVNDELRSYMILITK</sequence>
<keyword evidence="2" id="KW-1185">Reference proteome</keyword>
<dbReference type="RefSeq" id="WP_196080324.1">
    <property type="nucleotide sequence ID" value="NZ_JADPVI010000003.1"/>
</dbReference>
<protein>
    <recommendedName>
        <fullName evidence="3">Lipoprotein</fullName>
    </recommendedName>
</protein>
<name>A0ABS0FDU5_9FLAO</name>
<evidence type="ECO:0000313" key="2">
    <source>
        <dbReference type="Proteomes" id="UP000660070"/>
    </source>
</evidence>
<organism evidence="1 2">
    <name type="scientific">Kaistella gelatinilytica</name>
    <dbReference type="NCBI Taxonomy" id="2787636"/>
    <lineage>
        <taxon>Bacteria</taxon>
        <taxon>Pseudomonadati</taxon>
        <taxon>Bacteroidota</taxon>
        <taxon>Flavobacteriia</taxon>
        <taxon>Flavobacteriales</taxon>
        <taxon>Weeksellaceae</taxon>
        <taxon>Chryseobacterium group</taxon>
        <taxon>Kaistella</taxon>
    </lineage>
</organism>
<reference evidence="1 2" key="1">
    <citation type="submission" date="2020-11" db="EMBL/GenBank/DDBJ databases">
        <title>Kaistella gelatinilytica sp. nov., a flavobacterium isolated from Antarctic Soil.</title>
        <authorList>
            <person name="Li J."/>
        </authorList>
    </citation>
    <scope>NUCLEOTIDE SEQUENCE [LARGE SCALE GENOMIC DNA]</scope>
    <source>
        <strain evidence="1 2">G5-32</strain>
    </source>
</reference>
<evidence type="ECO:0000313" key="1">
    <source>
        <dbReference type="EMBL" id="MBF8457845.1"/>
    </source>
</evidence>
<gene>
    <name evidence="1" type="ORF">IV494_11705</name>
</gene>
<evidence type="ECO:0008006" key="3">
    <source>
        <dbReference type="Google" id="ProtNLM"/>
    </source>
</evidence>
<accession>A0ABS0FDU5</accession>
<proteinExistence type="predicted"/>